<evidence type="ECO:0000259" key="9">
    <source>
        <dbReference type="Pfam" id="PF00361"/>
    </source>
</evidence>
<feature type="transmembrane region" description="Helical" evidence="8">
    <location>
        <begin position="479"/>
        <end position="506"/>
    </location>
</feature>
<evidence type="ECO:0000256" key="2">
    <source>
        <dbReference type="ARBA" id="ARBA00022475"/>
    </source>
</evidence>
<dbReference type="EMBL" id="MHTV01000021">
    <property type="protein sequence ID" value="OHA66857.1"/>
    <property type="molecule type" value="Genomic_DNA"/>
</dbReference>
<keyword evidence="6 8" id="KW-0472">Membrane</keyword>
<feature type="transmembrane region" description="Helical" evidence="8">
    <location>
        <begin position="315"/>
        <end position="335"/>
    </location>
</feature>
<evidence type="ECO:0000313" key="10">
    <source>
        <dbReference type="EMBL" id="OHA66857.1"/>
    </source>
</evidence>
<dbReference type="PANTHER" id="PTHR42682:SF3">
    <property type="entry name" value="FORMATE HYDROGENLYASE SUBUNIT 3-RELATED"/>
    <property type="match status" value="1"/>
</dbReference>
<dbReference type="AlphaFoldDB" id="A0A1G2R2B6"/>
<feature type="transmembrane region" description="Helical" evidence="8">
    <location>
        <begin position="117"/>
        <end position="135"/>
    </location>
</feature>
<feature type="transmembrane region" description="Helical" evidence="8">
    <location>
        <begin position="246"/>
        <end position="268"/>
    </location>
</feature>
<dbReference type="PANTHER" id="PTHR42682">
    <property type="entry name" value="HYDROGENASE-4 COMPONENT F"/>
    <property type="match status" value="1"/>
</dbReference>
<feature type="transmembrane region" description="Helical" evidence="8">
    <location>
        <begin position="280"/>
        <end position="303"/>
    </location>
</feature>
<evidence type="ECO:0000256" key="4">
    <source>
        <dbReference type="ARBA" id="ARBA00022989"/>
    </source>
</evidence>
<evidence type="ECO:0000256" key="5">
    <source>
        <dbReference type="ARBA" id="ARBA00023002"/>
    </source>
</evidence>
<keyword evidence="2" id="KW-1003">Cell membrane</keyword>
<keyword evidence="3 7" id="KW-0812">Transmembrane</keyword>
<dbReference type="GO" id="GO:0005886">
    <property type="term" value="C:plasma membrane"/>
    <property type="evidence" value="ECO:0007669"/>
    <property type="project" value="UniProtKB-SubCell"/>
</dbReference>
<dbReference type="InterPro" id="IPR001750">
    <property type="entry name" value="ND/Mrp_TM"/>
</dbReference>
<evidence type="ECO:0000256" key="7">
    <source>
        <dbReference type="RuleBase" id="RU000320"/>
    </source>
</evidence>
<comment type="caution">
    <text evidence="10">The sequence shown here is derived from an EMBL/GenBank/DDBJ whole genome shotgun (WGS) entry which is preliminary data.</text>
</comment>
<gene>
    <name evidence="10" type="ORF">A3C04_03465</name>
</gene>
<evidence type="ECO:0000256" key="3">
    <source>
        <dbReference type="ARBA" id="ARBA00022692"/>
    </source>
</evidence>
<protein>
    <recommendedName>
        <fullName evidence="9">NADH:quinone oxidoreductase/Mrp antiporter transmembrane domain-containing protein</fullName>
    </recommendedName>
</protein>
<dbReference type="GO" id="GO:0016491">
    <property type="term" value="F:oxidoreductase activity"/>
    <property type="evidence" value="ECO:0007669"/>
    <property type="project" value="UniProtKB-KW"/>
</dbReference>
<evidence type="ECO:0000313" key="11">
    <source>
        <dbReference type="Proteomes" id="UP000178092"/>
    </source>
</evidence>
<feature type="transmembrane region" description="Helical" evidence="8">
    <location>
        <begin position="662"/>
        <end position="681"/>
    </location>
</feature>
<feature type="domain" description="NADH:quinone oxidoreductase/Mrp antiporter transmembrane" evidence="9">
    <location>
        <begin position="138"/>
        <end position="424"/>
    </location>
</feature>
<feature type="transmembrane region" description="Helical" evidence="8">
    <location>
        <begin position="391"/>
        <end position="412"/>
    </location>
</feature>
<dbReference type="PRINTS" id="PR01437">
    <property type="entry name" value="NUOXDRDTASE4"/>
</dbReference>
<feature type="transmembrane region" description="Helical" evidence="8">
    <location>
        <begin position="172"/>
        <end position="193"/>
    </location>
</feature>
<feature type="transmembrane region" description="Helical" evidence="8">
    <location>
        <begin position="434"/>
        <end position="458"/>
    </location>
</feature>
<proteinExistence type="predicted"/>
<sequence>MNTIIGAQEGFFVLIGLFLIGALGSLALYRNAVLANIWSFFFAMIGSLWGIAFSLLCLQAPYALEIEALLSHSPLLSLSFTIDKLSGFFLFTISLIALFCSLYGMGYARQFFGRYNLGTLGFFYNIFICGMMLVVSSSNSVLFLFAWELMSLASYFLVIYEHKEESNVRAGFRYFIMMHIGTAFVVFAFLLLFKFTGSFSFASIGEQIALVPALAQSIIFFCALIGFGMKAGIIPLHTWLPAAHPAAPSFVSALMSGVMIKTGIYMMIRVFLDMFSAIPEWWGLVVLAVGAISSLLGVLYALNEHDLKRLLAYHSIENIGIILLGLGSAMTFLSFDMPELAVIGIIAALFHTLNHATFKSLLFLSAGSVISQTHTRNIEELGGIAKRMPATAFLFLIGAMAISALPPLNGFFSEWLTFQTLFQGVSSLDAISKWLFLLSAGSLALTSGLAIACFVKAFGVTFLARPRSHEAEHAAESSFSLIFSMGLLAGMIMLLGIFAGTIASFLREIANALINSSSVPQVFNSSFEGIHIGGFAEVSSLGIAGVLAGSILVIAMMVKYGVKRNQKVSIGSTWDCGVDLTSRMEITGTGFSRSLILIFKGILKPTKQTGIEYSDADSRYLPKVRTIAFGLADVYKEYIENPVYNLLVSISEWTKRFQGGNLNAYIMYIFVALLIVLIASLL</sequence>
<evidence type="ECO:0000256" key="1">
    <source>
        <dbReference type="ARBA" id="ARBA00004651"/>
    </source>
</evidence>
<feature type="transmembrane region" description="Helical" evidence="8">
    <location>
        <begin position="341"/>
        <end position="370"/>
    </location>
</feature>
<organism evidence="10 11">
    <name type="scientific">Candidatus Wildermuthbacteria bacterium RIFCSPHIGHO2_02_FULL_45_25</name>
    <dbReference type="NCBI Taxonomy" id="1802450"/>
    <lineage>
        <taxon>Bacteria</taxon>
        <taxon>Candidatus Wildermuthiibacteriota</taxon>
    </lineage>
</organism>
<dbReference type="GO" id="GO:0042773">
    <property type="term" value="P:ATP synthesis coupled electron transport"/>
    <property type="evidence" value="ECO:0007669"/>
    <property type="project" value="InterPro"/>
</dbReference>
<comment type="subcellular location">
    <subcellularLocation>
        <location evidence="1">Cell membrane</location>
        <topology evidence="1">Multi-pass membrane protein</topology>
    </subcellularLocation>
    <subcellularLocation>
        <location evidence="7">Membrane</location>
        <topology evidence="7">Multi-pass membrane protein</topology>
    </subcellularLocation>
</comment>
<keyword evidence="5" id="KW-0560">Oxidoreductase</keyword>
<evidence type="ECO:0000256" key="8">
    <source>
        <dbReference type="SAM" id="Phobius"/>
    </source>
</evidence>
<name>A0A1G2R2B6_9BACT</name>
<dbReference type="InterPro" id="IPR003918">
    <property type="entry name" value="NADH_UbQ_OxRdtase"/>
</dbReference>
<keyword evidence="4 8" id="KW-1133">Transmembrane helix</keyword>
<feature type="transmembrane region" description="Helical" evidence="8">
    <location>
        <begin position="84"/>
        <end position="105"/>
    </location>
</feature>
<evidence type="ECO:0000256" key="6">
    <source>
        <dbReference type="ARBA" id="ARBA00023136"/>
    </source>
</evidence>
<accession>A0A1G2R2B6</accession>
<feature type="transmembrane region" description="Helical" evidence="8">
    <location>
        <begin position="41"/>
        <end position="64"/>
    </location>
</feature>
<dbReference type="Pfam" id="PF00361">
    <property type="entry name" value="Proton_antipo_M"/>
    <property type="match status" value="1"/>
</dbReference>
<dbReference type="Proteomes" id="UP000178092">
    <property type="component" value="Unassembled WGS sequence"/>
</dbReference>
<dbReference type="InterPro" id="IPR052175">
    <property type="entry name" value="ComplexI-like_HydComp"/>
</dbReference>
<feature type="transmembrane region" description="Helical" evidence="8">
    <location>
        <begin position="12"/>
        <end position="29"/>
    </location>
</feature>
<feature type="transmembrane region" description="Helical" evidence="8">
    <location>
        <begin position="541"/>
        <end position="562"/>
    </location>
</feature>
<feature type="transmembrane region" description="Helical" evidence="8">
    <location>
        <begin position="141"/>
        <end position="160"/>
    </location>
</feature>
<reference evidence="10 11" key="1">
    <citation type="journal article" date="2016" name="Nat. Commun.">
        <title>Thousands of microbial genomes shed light on interconnected biogeochemical processes in an aquifer system.</title>
        <authorList>
            <person name="Anantharaman K."/>
            <person name="Brown C.T."/>
            <person name="Hug L.A."/>
            <person name="Sharon I."/>
            <person name="Castelle C.J."/>
            <person name="Probst A.J."/>
            <person name="Thomas B.C."/>
            <person name="Singh A."/>
            <person name="Wilkins M.J."/>
            <person name="Karaoz U."/>
            <person name="Brodie E.L."/>
            <person name="Williams K.H."/>
            <person name="Hubbard S.S."/>
            <person name="Banfield J.F."/>
        </authorList>
    </citation>
    <scope>NUCLEOTIDE SEQUENCE [LARGE SCALE GENOMIC DNA]</scope>
</reference>
<feature type="transmembrane region" description="Helical" evidence="8">
    <location>
        <begin position="213"/>
        <end position="234"/>
    </location>
</feature>
<dbReference type="GO" id="GO:0008137">
    <property type="term" value="F:NADH dehydrogenase (ubiquinone) activity"/>
    <property type="evidence" value="ECO:0007669"/>
    <property type="project" value="InterPro"/>
</dbReference>